<evidence type="ECO:0000313" key="2">
    <source>
        <dbReference type="Proteomes" id="UP000011676"/>
    </source>
</evidence>
<proteinExistence type="predicted"/>
<dbReference type="AlphaFoldDB" id="A0A829BUK0"/>
<evidence type="ECO:0000313" key="1">
    <source>
        <dbReference type="EMBL" id="EMC23483.1"/>
    </source>
</evidence>
<dbReference type="Proteomes" id="UP000011676">
    <property type="component" value="Unassembled WGS sequence"/>
</dbReference>
<protein>
    <submittedName>
        <fullName evidence="1">Uncharacterized protein</fullName>
    </submittedName>
</protein>
<dbReference type="RefSeq" id="WP_002267523.1">
    <property type="nucleotide sequence ID" value="NZ_AHSR01000028.1"/>
</dbReference>
<dbReference type="EMBL" id="AHSR01000028">
    <property type="protein sequence ID" value="EMC23483.1"/>
    <property type="molecule type" value="Genomic_DNA"/>
</dbReference>
<gene>
    <name evidence="1" type="ORF">SMU82_06624</name>
</gene>
<sequence length="67" mass="7277">MDSLVFEEFETLGADYLAQVNGSGLGLSLLYRAAYTTSEAFSYRCAGADIGSLGLGWRGHDAWRSHD</sequence>
<organism evidence="1 2">
    <name type="scientific">Streptococcus mutans SM6</name>
    <dbReference type="NCBI Taxonomy" id="857119"/>
    <lineage>
        <taxon>Bacteria</taxon>
        <taxon>Bacillati</taxon>
        <taxon>Bacillota</taxon>
        <taxon>Bacilli</taxon>
        <taxon>Lactobacillales</taxon>
        <taxon>Streptococcaceae</taxon>
        <taxon>Streptococcus</taxon>
    </lineage>
</organism>
<name>A0A829BUK0_STRMG</name>
<comment type="caution">
    <text evidence="1">The sequence shown here is derived from an EMBL/GenBank/DDBJ whole genome shotgun (WGS) entry which is preliminary data.</text>
</comment>
<accession>A0A829BUK0</accession>
<reference evidence="1 2" key="1">
    <citation type="journal article" date="2013" name="Mol. Biol. Evol.">
        <title>Evolutionary and population genomics of the cavity causing bacteria Streptococcus mutans.</title>
        <authorList>
            <person name="Cornejo O.E."/>
            <person name="Lefebure T."/>
            <person name="Pavinski Bitar P.D."/>
            <person name="Lang P."/>
            <person name="Richards V.P."/>
            <person name="Eilertson K."/>
            <person name="Do T."/>
            <person name="Beighton D."/>
            <person name="Zeng L."/>
            <person name="Ahn S.J."/>
            <person name="Burne R.A."/>
            <person name="Siepel A."/>
            <person name="Bustamante C.D."/>
            <person name="Stanhope M.J."/>
        </authorList>
    </citation>
    <scope>NUCLEOTIDE SEQUENCE [LARGE SCALE GENOMIC DNA]</scope>
    <source>
        <strain evidence="1 2">SM6</strain>
    </source>
</reference>